<name>A0AAV4U0E6_9ARAC</name>
<evidence type="ECO:0000313" key="1">
    <source>
        <dbReference type="EMBL" id="GIY51236.1"/>
    </source>
</evidence>
<dbReference type="AlphaFoldDB" id="A0AAV4U0E6"/>
<evidence type="ECO:0000313" key="2">
    <source>
        <dbReference type="Proteomes" id="UP001054837"/>
    </source>
</evidence>
<dbReference type="Proteomes" id="UP001054837">
    <property type="component" value="Unassembled WGS sequence"/>
</dbReference>
<accession>A0AAV4U0E6</accession>
<comment type="caution">
    <text evidence="1">The sequence shown here is derived from an EMBL/GenBank/DDBJ whole genome shotgun (WGS) entry which is preliminary data.</text>
</comment>
<dbReference type="EMBL" id="BPLQ01010511">
    <property type="protein sequence ID" value="GIY51236.1"/>
    <property type="molecule type" value="Genomic_DNA"/>
</dbReference>
<protein>
    <submittedName>
        <fullName evidence="1">Uncharacterized protein</fullName>
    </submittedName>
</protein>
<keyword evidence="2" id="KW-1185">Reference proteome</keyword>
<gene>
    <name evidence="1" type="ORF">CDAR_285851</name>
</gene>
<proteinExistence type="predicted"/>
<sequence length="72" mass="8622">MGAKYNRHDFDLYVQMEWFGLDWMGWLGDWDIYGIYFMEDCFVHCMLTPNARVLHCEALVGRNKLECDPIQL</sequence>
<reference evidence="1 2" key="1">
    <citation type="submission" date="2021-06" db="EMBL/GenBank/DDBJ databases">
        <title>Caerostris darwini draft genome.</title>
        <authorList>
            <person name="Kono N."/>
            <person name="Arakawa K."/>
        </authorList>
    </citation>
    <scope>NUCLEOTIDE SEQUENCE [LARGE SCALE GENOMIC DNA]</scope>
</reference>
<organism evidence="1 2">
    <name type="scientific">Caerostris darwini</name>
    <dbReference type="NCBI Taxonomy" id="1538125"/>
    <lineage>
        <taxon>Eukaryota</taxon>
        <taxon>Metazoa</taxon>
        <taxon>Ecdysozoa</taxon>
        <taxon>Arthropoda</taxon>
        <taxon>Chelicerata</taxon>
        <taxon>Arachnida</taxon>
        <taxon>Araneae</taxon>
        <taxon>Araneomorphae</taxon>
        <taxon>Entelegynae</taxon>
        <taxon>Araneoidea</taxon>
        <taxon>Araneidae</taxon>
        <taxon>Caerostris</taxon>
    </lineage>
</organism>